<feature type="transmembrane region" description="Helical" evidence="1">
    <location>
        <begin position="6"/>
        <end position="28"/>
    </location>
</feature>
<dbReference type="AlphaFoldDB" id="A0A381TLJ9"/>
<accession>A0A381TLJ9</accession>
<keyword evidence="1" id="KW-0472">Membrane</keyword>
<proteinExistence type="predicted"/>
<name>A0A381TLJ9_9ZZZZ</name>
<sequence length="108" mass="12405">MKISEIILPNTLELCITFLVFFSSFYAVQRPTSWLNTEVQQTSSFIYSMIPIAFGYHFAHYLPTFIVDIQYAIIALSYPFTFGWNLLGTANWKVSSSYLANYHSAVLI</sequence>
<feature type="transmembrane region" description="Helical" evidence="1">
    <location>
        <begin position="69"/>
        <end position="87"/>
    </location>
</feature>
<evidence type="ECO:0000313" key="2">
    <source>
        <dbReference type="EMBL" id="SVA16674.1"/>
    </source>
</evidence>
<organism evidence="2">
    <name type="scientific">marine metagenome</name>
    <dbReference type="NCBI Taxonomy" id="408172"/>
    <lineage>
        <taxon>unclassified sequences</taxon>
        <taxon>metagenomes</taxon>
        <taxon>ecological metagenomes</taxon>
    </lineage>
</organism>
<keyword evidence="1" id="KW-0812">Transmembrane</keyword>
<keyword evidence="1" id="KW-1133">Transmembrane helix</keyword>
<dbReference type="EMBL" id="UINC01004761">
    <property type="protein sequence ID" value="SVA16674.1"/>
    <property type="molecule type" value="Genomic_DNA"/>
</dbReference>
<protein>
    <submittedName>
        <fullName evidence="2">Uncharacterized protein</fullName>
    </submittedName>
</protein>
<gene>
    <name evidence="2" type="ORF">METZ01_LOCUS69528</name>
</gene>
<evidence type="ECO:0000256" key="1">
    <source>
        <dbReference type="SAM" id="Phobius"/>
    </source>
</evidence>
<reference evidence="2" key="1">
    <citation type="submission" date="2018-05" db="EMBL/GenBank/DDBJ databases">
        <authorList>
            <person name="Lanie J.A."/>
            <person name="Ng W.-L."/>
            <person name="Kazmierczak K.M."/>
            <person name="Andrzejewski T.M."/>
            <person name="Davidsen T.M."/>
            <person name="Wayne K.J."/>
            <person name="Tettelin H."/>
            <person name="Glass J.I."/>
            <person name="Rusch D."/>
            <person name="Podicherti R."/>
            <person name="Tsui H.-C.T."/>
            <person name="Winkler M.E."/>
        </authorList>
    </citation>
    <scope>NUCLEOTIDE SEQUENCE</scope>
</reference>